<dbReference type="Pfam" id="PF00088">
    <property type="entry name" value="Trefoil"/>
    <property type="match status" value="1"/>
</dbReference>
<dbReference type="SUPFAM" id="SSF51445">
    <property type="entry name" value="(Trans)glycosidases"/>
    <property type="match status" value="1"/>
</dbReference>
<reference evidence="12" key="2">
    <citation type="journal article" date="2023" name="Science">
        <title>Genomic signatures of disease resistance in endangered staghorn corals.</title>
        <authorList>
            <person name="Vollmer S.V."/>
            <person name="Selwyn J.D."/>
            <person name="Despard B.A."/>
            <person name="Roesel C.L."/>
        </authorList>
    </citation>
    <scope>NUCLEOTIDE SEQUENCE</scope>
    <source>
        <strain evidence="12">K2</strain>
    </source>
</reference>
<comment type="similarity">
    <text evidence="2 10">Belongs to the glycosyl hydrolase 31 family.</text>
</comment>
<dbReference type="CDD" id="cd00111">
    <property type="entry name" value="Trefoil"/>
    <property type="match status" value="1"/>
</dbReference>
<comment type="subcellular location">
    <subcellularLocation>
        <location evidence="1">Membrane</location>
    </subcellularLocation>
</comment>
<dbReference type="PROSITE" id="PS00129">
    <property type="entry name" value="GLYCOSYL_HYDROL_F31_1"/>
    <property type="match status" value="1"/>
</dbReference>
<dbReference type="InterPro" id="IPR000519">
    <property type="entry name" value="P_trefoil_dom"/>
</dbReference>
<dbReference type="Pfam" id="PF21365">
    <property type="entry name" value="Glyco_hydro_31_3rd"/>
    <property type="match status" value="1"/>
</dbReference>
<dbReference type="SUPFAM" id="SSF74650">
    <property type="entry name" value="Galactose mutarotase-like"/>
    <property type="match status" value="1"/>
</dbReference>
<dbReference type="EMBL" id="JARQWQ010000003">
    <property type="protein sequence ID" value="KAK2573221.1"/>
    <property type="molecule type" value="Genomic_DNA"/>
</dbReference>
<evidence type="ECO:0000256" key="9">
    <source>
        <dbReference type="PROSITE-ProRule" id="PRU00779"/>
    </source>
</evidence>
<dbReference type="SUPFAM" id="SSF51011">
    <property type="entry name" value="Glycosyl hydrolase domain"/>
    <property type="match status" value="1"/>
</dbReference>
<evidence type="ECO:0000313" key="13">
    <source>
        <dbReference type="Proteomes" id="UP001249851"/>
    </source>
</evidence>
<dbReference type="Proteomes" id="UP001249851">
    <property type="component" value="Unassembled WGS sequence"/>
</dbReference>
<evidence type="ECO:0000256" key="10">
    <source>
        <dbReference type="RuleBase" id="RU361185"/>
    </source>
</evidence>
<name>A0AAD9R554_ACRCE</name>
<organism evidence="12 13">
    <name type="scientific">Acropora cervicornis</name>
    <name type="common">Staghorn coral</name>
    <dbReference type="NCBI Taxonomy" id="6130"/>
    <lineage>
        <taxon>Eukaryota</taxon>
        <taxon>Metazoa</taxon>
        <taxon>Cnidaria</taxon>
        <taxon>Anthozoa</taxon>
        <taxon>Hexacorallia</taxon>
        <taxon>Scleractinia</taxon>
        <taxon>Astrocoeniina</taxon>
        <taxon>Acroporidae</taxon>
        <taxon>Acropora</taxon>
    </lineage>
</organism>
<dbReference type="Pfam" id="PF01055">
    <property type="entry name" value="Glyco_hydro_31_2nd"/>
    <property type="match status" value="1"/>
</dbReference>
<dbReference type="InterPro" id="IPR013780">
    <property type="entry name" value="Glyco_hydro_b"/>
</dbReference>
<dbReference type="Gene3D" id="3.20.20.80">
    <property type="entry name" value="Glycosidases"/>
    <property type="match status" value="1"/>
</dbReference>
<dbReference type="InterPro" id="IPR017853">
    <property type="entry name" value="GH"/>
</dbReference>
<evidence type="ECO:0000256" key="6">
    <source>
        <dbReference type="ARBA" id="ARBA00023180"/>
    </source>
</evidence>
<keyword evidence="13" id="KW-1185">Reference proteome</keyword>
<evidence type="ECO:0000313" key="12">
    <source>
        <dbReference type="EMBL" id="KAK2573221.1"/>
    </source>
</evidence>
<sequence>MNKEMDIKLSWLGVITSQVHSIPEHTIPCQSSAGITTMAAIYLEQVLSLFLLCSLLHSAFSELRNTRSKQRSVSDQSKIDCYPEMGASRVSCQSRGCTWEERSEKGIPWCFFPQGYRGGYRIEETMQVTKLGYQARLKRRSDITIYDKAIDEVGLDVEFQTEDRLRFKLYDSRNKRYEVPVPMPKATEKAVNPKYKIEFKGDPFSLKISRKDNGAVLWDSSVGVFIFEDQYLQISTKPPSSFVFGFGEQEHKSFKHNLSAREVLPIFTRDQFPFNGGNLYGHHPFYTCMENDGKAHGVFLLNSNAMEIALQPEPAITYRTIGGILDFYIFLGPTPEEVIMQYTEVIGRPFLPPYWSLGFQLSRWGYNRIETVKNLVKSMRQYNIPQDVQYGDIDYMTRQKDFTYDPANFKGLPEFVQSIKKDGLRYIIILVWPLLQNVVVNTSLPWDEQTRLYRQHATFPDYFHPNISEYWGKLIKDFHKIIEFDGLWIDMNEPANFVKGKVGGCSKNSWDYPPYKPRIIGNIMADKTVCMNAKQASDIHYNVHSLYGWSQTLITIEAARNSTGKRSVVISRSTFPSSGKYAGHWLGDNKASWDQLHKSIIGMLEFNLFGIPYIGADVCGFFDHPTKEMCLRWTQLGAFYPFSRNHNGFGNKAQDPTAFGVEFARDARKVLQIRYRLLPFLYTLFYKANTDGSTVVRPLMHEFPKENVTWEIDRQFLWGPNLLISPVLEKGKTSVEAYFPDSRWYNYYTGKEMHTRQKHVILQAPRDHIPLHVRGGHIIPVQEPANNTAFSRKKPTGLLVALGDDGKARGEVFWDDGESIDTMEKGEYLLISLFCYGTGIRFNLVKNGYAARDLPKWGLLTVFGLAVGGVDSVSIGQTDTKANFNFNSESKVLTITDLSLNLNEEHEIKWTVSDTHSKGTGHKANHSPFAVEILAVLILSLVVCLDFP</sequence>
<dbReference type="InterPro" id="IPR048395">
    <property type="entry name" value="Glyco_hydro_31_C"/>
</dbReference>
<evidence type="ECO:0000256" key="7">
    <source>
        <dbReference type="ARBA" id="ARBA00023295"/>
    </source>
</evidence>
<dbReference type="CDD" id="cd06602">
    <property type="entry name" value="GH31_MGAM_SI_GAA"/>
    <property type="match status" value="1"/>
</dbReference>
<dbReference type="Gene3D" id="2.60.40.1760">
    <property type="entry name" value="glycosyl hydrolase (family 31)"/>
    <property type="match status" value="1"/>
</dbReference>
<evidence type="ECO:0000256" key="3">
    <source>
        <dbReference type="ARBA" id="ARBA00022801"/>
    </source>
</evidence>
<dbReference type="PROSITE" id="PS51448">
    <property type="entry name" value="P_TREFOIL_2"/>
    <property type="match status" value="1"/>
</dbReference>
<dbReference type="PANTHER" id="PTHR22762:SF133">
    <property type="entry name" value="P-TYPE DOMAIN-CONTAINING PROTEIN"/>
    <property type="match status" value="1"/>
</dbReference>
<evidence type="ECO:0000256" key="5">
    <source>
        <dbReference type="ARBA" id="ARBA00023157"/>
    </source>
</evidence>
<dbReference type="Gene3D" id="4.10.110.10">
    <property type="entry name" value="Spasmolytic Protein, domain 1"/>
    <property type="match status" value="1"/>
</dbReference>
<keyword evidence="4" id="KW-0472">Membrane</keyword>
<evidence type="ECO:0000256" key="4">
    <source>
        <dbReference type="ARBA" id="ARBA00023136"/>
    </source>
</evidence>
<dbReference type="InterPro" id="IPR044913">
    <property type="entry name" value="P_trefoil_dom_sf"/>
</dbReference>
<proteinExistence type="inferred from homology"/>
<evidence type="ECO:0000256" key="8">
    <source>
        <dbReference type="ARBA" id="ARBA00041343"/>
    </source>
</evidence>
<comment type="caution">
    <text evidence="12">The sequence shown here is derived from an EMBL/GenBank/DDBJ whole genome shotgun (WGS) entry which is preliminary data.</text>
</comment>
<keyword evidence="5" id="KW-1015">Disulfide bond</keyword>
<dbReference type="InterPro" id="IPR030458">
    <property type="entry name" value="Glyco_hydro_31_AS"/>
</dbReference>
<dbReference type="AlphaFoldDB" id="A0AAD9R554"/>
<dbReference type="CDD" id="cd14752">
    <property type="entry name" value="GH31_N"/>
    <property type="match status" value="1"/>
</dbReference>
<gene>
    <name evidence="12" type="ORF">P5673_002275</name>
</gene>
<feature type="domain" description="P-type" evidence="11">
    <location>
        <begin position="69"/>
        <end position="114"/>
    </location>
</feature>
<dbReference type="InterPro" id="IPR011013">
    <property type="entry name" value="Gal_mutarotase_sf_dom"/>
</dbReference>
<comment type="caution">
    <text evidence="9">Lacks conserved residue(s) required for the propagation of feature annotation.</text>
</comment>
<evidence type="ECO:0000256" key="1">
    <source>
        <dbReference type="ARBA" id="ARBA00004370"/>
    </source>
</evidence>
<keyword evidence="7 10" id="KW-0326">Glycosidase</keyword>
<dbReference type="InterPro" id="IPR000322">
    <property type="entry name" value="Glyco_hydro_31_TIM"/>
</dbReference>
<dbReference type="Gene3D" id="2.60.40.1180">
    <property type="entry name" value="Golgi alpha-mannosidase II"/>
    <property type="match status" value="2"/>
</dbReference>
<dbReference type="GO" id="GO:0005975">
    <property type="term" value="P:carbohydrate metabolic process"/>
    <property type="evidence" value="ECO:0007669"/>
    <property type="project" value="InterPro"/>
</dbReference>
<dbReference type="Pfam" id="PF13802">
    <property type="entry name" value="Gal_mutarotas_2"/>
    <property type="match status" value="1"/>
</dbReference>
<evidence type="ECO:0000256" key="2">
    <source>
        <dbReference type="ARBA" id="ARBA00007806"/>
    </source>
</evidence>
<keyword evidence="6" id="KW-0325">Glycoprotein</keyword>
<evidence type="ECO:0000259" key="11">
    <source>
        <dbReference type="PROSITE" id="PS51448"/>
    </source>
</evidence>
<dbReference type="SMART" id="SM00018">
    <property type="entry name" value="PD"/>
    <property type="match status" value="1"/>
</dbReference>
<dbReference type="FunFam" id="2.60.40.1760:FF:000001">
    <property type="entry name" value="Maltase-glucoamylase, intestinal"/>
    <property type="match status" value="1"/>
</dbReference>
<dbReference type="GO" id="GO:0016020">
    <property type="term" value="C:membrane"/>
    <property type="evidence" value="ECO:0007669"/>
    <property type="project" value="UniProtKB-SubCell"/>
</dbReference>
<accession>A0AAD9R554</accession>
<dbReference type="GO" id="GO:0030246">
    <property type="term" value="F:carbohydrate binding"/>
    <property type="evidence" value="ECO:0007669"/>
    <property type="project" value="InterPro"/>
</dbReference>
<dbReference type="FunFam" id="2.60.40.1180:FF:000001">
    <property type="entry name" value="Maltase-glucoamylase, intestinal"/>
    <property type="match status" value="1"/>
</dbReference>
<keyword evidence="3 10" id="KW-0378">Hydrolase</keyword>
<dbReference type="PANTHER" id="PTHR22762">
    <property type="entry name" value="ALPHA-GLUCOSIDASE"/>
    <property type="match status" value="1"/>
</dbReference>
<dbReference type="GO" id="GO:0004558">
    <property type="term" value="F:alpha-1,4-glucosidase activity"/>
    <property type="evidence" value="ECO:0007669"/>
    <property type="project" value="TreeGrafter"/>
</dbReference>
<protein>
    <recommendedName>
        <fullName evidence="8">Maltase</fullName>
    </recommendedName>
</protein>
<dbReference type="InterPro" id="IPR025887">
    <property type="entry name" value="Glyco_hydro_31_N_dom"/>
</dbReference>
<reference evidence="12" key="1">
    <citation type="journal article" date="2023" name="G3 (Bethesda)">
        <title>Whole genome assembly and annotation of the endangered Caribbean coral Acropora cervicornis.</title>
        <authorList>
            <person name="Selwyn J.D."/>
            <person name="Vollmer S.V."/>
        </authorList>
    </citation>
    <scope>NUCLEOTIDE SEQUENCE</scope>
    <source>
        <strain evidence="12">K2</strain>
    </source>
</reference>